<feature type="compositionally biased region" description="Low complexity" evidence="1">
    <location>
        <begin position="204"/>
        <end position="245"/>
    </location>
</feature>
<keyword evidence="3" id="KW-1185">Reference proteome</keyword>
<dbReference type="GeneID" id="31366919"/>
<evidence type="ECO:0000256" key="1">
    <source>
        <dbReference type="SAM" id="MobiDB-lite"/>
    </source>
</evidence>
<proteinExistence type="predicted"/>
<sequence>MEELAQIMVYKDLILQMSKFIYGSLRIDKCTVNFKEFKNFRAVEFKAFYHAFSLGAVQFLTTIYLDNRLSDERKELYRDFIGIIKDFENILSFINGKDLKVGNEEEMSELERLIYIHQLNYFLMLERLVDNKIINRVLSKSKQTNNYEESSDDDEATESTTTLQSKSDNYDESSDDDEATESTTTPQSKSDDYDESSDDDEATESTTAPTTTATTSTTTTTTTTTTAPTTTSTTTTTTTTTTSTSNTLTRSLKNVKICSNHFNPEKFFIIFLIGRLNFIINGETEDYFVEEINNNIVVYVYAKTFKTNNKIPQQTLDHITQQTNIIFDQSKAQHIKSFQLNNDIYSCYKSKPSIKYLNNNNKNIRYGIIKNIFLIRNNDFEQKLLIEVQPYIPKSNRFLLKEIDDVLGKGDKAMREKLKKLLEYNTPFYVDENSPTEIINVEQLQYKVDIQNQ</sequence>
<comment type="caution">
    <text evidence="2">The sequence shown here is derived from an EMBL/GenBank/DDBJ whole genome shotgun (WGS) entry which is preliminary data.</text>
</comment>
<name>D3BTF7_HETP5</name>
<reference evidence="2 3" key="1">
    <citation type="journal article" date="2011" name="Genome Res.">
        <title>Phylogeny-wide analysis of social amoeba genomes highlights ancient origins for complex intercellular communication.</title>
        <authorList>
            <person name="Heidel A.J."/>
            <person name="Lawal H.M."/>
            <person name="Felder M."/>
            <person name="Schilde C."/>
            <person name="Helps N.R."/>
            <person name="Tunggal B."/>
            <person name="Rivero F."/>
            <person name="John U."/>
            <person name="Schleicher M."/>
            <person name="Eichinger L."/>
            <person name="Platzer M."/>
            <person name="Noegel A.A."/>
            <person name="Schaap P."/>
            <person name="Gloeckner G."/>
        </authorList>
    </citation>
    <scope>NUCLEOTIDE SEQUENCE [LARGE SCALE GENOMIC DNA]</scope>
    <source>
        <strain evidence="3">ATCC 26659 / Pp 5 / PN500</strain>
    </source>
</reference>
<feature type="region of interest" description="Disordered" evidence="1">
    <location>
        <begin position="142"/>
        <end position="245"/>
    </location>
</feature>
<accession>D3BTF7</accession>
<dbReference type="Proteomes" id="UP000001396">
    <property type="component" value="Unassembled WGS sequence"/>
</dbReference>
<dbReference type="AlphaFoldDB" id="D3BTF7"/>
<dbReference type="RefSeq" id="XP_020427508.1">
    <property type="nucleotide sequence ID" value="XM_020582205.1"/>
</dbReference>
<gene>
    <name evidence="2" type="ORF">PPL_11451</name>
</gene>
<feature type="compositionally biased region" description="Low complexity" evidence="1">
    <location>
        <begin position="158"/>
        <end position="167"/>
    </location>
</feature>
<feature type="compositionally biased region" description="Acidic residues" evidence="1">
    <location>
        <begin position="170"/>
        <end position="180"/>
    </location>
</feature>
<evidence type="ECO:0000313" key="2">
    <source>
        <dbReference type="EMBL" id="EFA75374.1"/>
    </source>
</evidence>
<feature type="compositionally biased region" description="Acidic residues" evidence="1">
    <location>
        <begin position="192"/>
        <end position="203"/>
    </location>
</feature>
<dbReference type="InParanoid" id="D3BTF7"/>
<dbReference type="EMBL" id="ADBJ01000056">
    <property type="protein sequence ID" value="EFA75374.1"/>
    <property type="molecule type" value="Genomic_DNA"/>
</dbReference>
<protein>
    <submittedName>
        <fullName evidence="2">Uncharacterized protein</fullName>
    </submittedName>
</protein>
<organism evidence="2 3">
    <name type="scientific">Heterostelium pallidum (strain ATCC 26659 / Pp 5 / PN500)</name>
    <name type="common">Cellular slime mold</name>
    <name type="synonym">Polysphondylium pallidum</name>
    <dbReference type="NCBI Taxonomy" id="670386"/>
    <lineage>
        <taxon>Eukaryota</taxon>
        <taxon>Amoebozoa</taxon>
        <taxon>Evosea</taxon>
        <taxon>Eumycetozoa</taxon>
        <taxon>Dictyostelia</taxon>
        <taxon>Acytosteliales</taxon>
        <taxon>Acytosteliaceae</taxon>
        <taxon>Heterostelium</taxon>
    </lineage>
</organism>
<evidence type="ECO:0000313" key="3">
    <source>
        <dbReference type="Proteomes" id="UP000001396"/>
    </source>
</evidence>